<dbReference type="AlphaFoldDB" id="A0A5C6F911"/>
<reference evidence="8 9" key="1">
    <citation type="submission" date="2019-02" db="EMBL/GenBank/DDBJ databases">
        <title>Deep-cultivation of Planctomycetes and their phenomic and genomic characterization uncovers novel biology.</title>
        <authorList>
            <person name="Wiegand S."/>
            <person name="Jogler M."/>
            <person name="Boedeker C."/>
            <person name="Pinto D."/>
            <person name="Vollmers J."/>
            <person name="Rivas-Marin E."/>
            <person name="Kohn T."/>
            <person name="Peeters S.H."/>
            <person name="Heuer A."/>
            <person name="Rast P."/>
            <person name="Oberbeckmann S."/>
            <person name="Bunk B."/>
            <person name="Jeske O."/>
            <person name="Meyerdierks A."/>
            <person name="Storesund J.E."/>
            <person name="Kallscheuer N."/>
            <person name="Luecker S."/>
            <person name="Lage O.M."/>
            <person name="Pohl T."/>
            <person name="Merkel B.J."/>
            <person name="Hornburger P."/>
            <person name="Mueller R.-W."/>
            <person name="Bruemmer F."/>
            <person name="Labrenz M."/>
            <person name="Spormann A.M."/>
            <person name="Op Den Camp H."/>
            <person name="Overmann J."/>
            <person name="Amann R."/>
            <person name="Jetten M.S.M."/>
            <person name="Mascher T."/>
            <person name="Medema M.H."/>
            <person name="Devos D.P."/>
            <person name="Kaster A.-K."/>
            <person name="Ovreas L."/>
            <person name="Rohde M."/>
            <person name="Galperin M.Y."/>
            <person name="Jogler C."/>
        </authorList>
    </citation>
    <scope>NUCLEOTIDE SEQUENCE [LARGE SCALE GENOMIC DNA]</scope>
    <source>
        <strain evidence="8 9">Poly59</strain>
    </source>
</reference>
<dbReference type="PANTHER" id="PTHR42852">
    <property type="entry name" value="THIOL:DISULFIDE INTERCHANGE PROTEIN DSBE"/>
    <property type="match status" value="1"/>
</dbReference>
<comment type="subcellular location">
    <subcellularLocation>
        <location evidence="1">Cell envelope</location>
    </subcellularLocation>
</comment>
<dbReference type="GO" id="GO:0030313">
    <property type="term" value="C:cell envelope"/>
    <property type="evidence" value="ECO:0007669"/>
    <property type="project" value="UniProtKB-SubCell"/>
</dbReference>
<accession>A0A5C6F911</accession>
<dbReference type="OrthoDB" id="261812at2"/>
<dbReference type="CDD" id="cd02966">
    <property type="entry name" value="TlpA_like_family"/>
    <property type="match status" value="1"/>
</dbReference>
<evidence type="ECO:0000256" key="1">
    <source>
        <dbReference type="ARBA" id="ARBA00004196"/>
    </source>
</evidence>
<protein>
    <recommendedName>
        <fullName evidence="7">Thioredoxin domain-containing protein</fullName>
    </recommendedName>
</protein>
<comment type="caution">
    <text evidence="8">The sequence shown here is derived from an EMBL/GenBank/DDBJ whole genome shotgun (WGS) entry which is preliminary data.</text>
</comment>
<dbReference type="InterPro" id="IPR050553">
    <property type="entry name" value="Thioredoxin_ResA/DsbE_sf"/>
</dbReference>
<feature type="chain" id="PRO_5023146511" description="Thioredoxin domain-containing protein" evidence="6">
    <location>
        <begin position="24"/>
        <end position="270"/>
    </location>
</feature>
<dbReference type="Gene3D" id="3.40.30.10">
    <property type="entry name" value="Glutaredoxin"/>
    <property type="match status" value="1"/>
</dbReference>
<dbReference type="RefSeq" id="WP_146533005.1">
    <property type="nucleotide sequence ID" value="NZ_SJPX01000001.1"/>
</dbReference>
<dbReference type="PROSITE" id="PS51352">
    <property type="entry name" value="THIOREDOXIN_2"/>
    <property type="match status" value="1"/>
</dbReference>
<dbReference type="SUPFAM" id="SSF52833">
    <property type="entry name" value="Thioredoxin-like"/>
    <property type="match status" value="1"/>
</dbReference>
<keyword evidence="2" id="KW-0201">Cytochrome c-type biogenesis</keyword>
<evidence type="ECO:0000313" key="8">
    <source>
        <dbReference type="EMBL" id="TWU58233.1"/>
    </source>
</evidence>
<evidence type="ECO:0000313" key="9">
    <source>
        <dbReference type="Proteomes" id="UP000317977"/>
    </source>
</evidence>
<keyword evidence="9" id="KW-1185">Reference proteome</keyword>
<sequence precursor="true">MLPRRSKRSEPTPLTSWIFAANAACVLGLAAVSGCGSSDSATSSTVPPESELALETAGAGQANSAAAAAVDASVDAPGVMELPADLVPSTSEPAPKSSGGFEMPDNATVPQAKTKSSDAFDAAVNYASWDEIRSQASSTGKITVVDLWSLSCEPCLKEFPELVKLAKSSGGSVQCIAVNLDFDGRKSRPPEHYADQVSTFLSSVGADGFPTYICTTPSDDVYAAADIDSIPTVMIFGADGNPVKVFVDAGETIGFTYEKDVLPLLAKLAG</sequence>
<gene>
    <name evidence="8" type="ORF">Poly59_11440</name>
</gene>
<keyword evidence="4" id="KW-0676">Redox-active center</keyword>
<dbReference type="PROSITE" id="PS51257">
    <property type="entry name" value="PROKAR_LIPOPROTEIN"/>
    <property type="match status" value="1"/>
</dbReference>
<evidence type="ECO:0000256" key="4">
    <source>
        <dbReference type="ARBA" id="ARBA00023284"/>
    </source>
</evidence>
<evidence type="ECO:0000256" key="5">
    <source>
        <dbReference type="SAM" id="MobiDB-lite"/>
    </source>
</evidence>
<keyword evidence="3" id="KW-1015">Disulfide bond</keyword>
<dbReference type="InterPro" id="IPR013766">
    <property type="entry name" value="Thioredoxin_domain"/>
</dbReference>
<dbReference type="Proteomes" id="UP000317977">
    <property type="component" value="Unassembled WGS sequence"/>
</dbReference>
<dbReference type="InterPro" id="IPR036249">
    <property type="entry name" value="Thioredoxin-like_sf"/>
</dbReference>
<feature type="region of interest" description="Disordered" evidence="5">
    <location>
        <begin position="37"/>
        <end position="58"/>
    </location>
</feature>
<evidence type="ECO:0000256" key="3">
    <source>
        <dbReference type="ARBA" id="ARBA00023157"/>
    </source>
</evidence>
<proteinExistence type="predicted"/>
<evidence type="ECO:0000256" key="2">
    <source>
        <dbReference type="ARBA" id="ARBA00022748"/>
    </source>
</evidence>
<dbReference type="PANTHER" id="PTHR42852:SF6">
    <property type="entry name" value="THIOL:DISULFIDE INTERCHANGE PROTEIN DSBE"/>
    <property type="match status" value="1"/>
</dbReference>
<keyword evidence="6" id="KW-0732">Signal</keyword>
<organism evidence="8 9">
    <name type="scientific">Rubripirellula reticaptiva</name>
    <dbReference type="NCBI Taxonomy" id="2528013"/>
    <lineage>
        <taxon>Bacteria</taxon>
        <taxon>Pseudomonadati</taxon>
        <taxon>Planctomycetota</taxon>
        <taxon>Planctomycetia</taxon>
        <taxon>Pirellulales</taxon>
        <taxon>Pirellulaceae</taxon>
        <taxon>Rubripirellula</taxon>
    </lineage>
</organism>
<dbReference type="GO" id="GO:0017004">
    <property type="term" value="P:cytochrome complex assembly"/>
    <property type="evidence" value="ECO:0007669"/>
    <property type="project" value="UniProtKB-KW"/>
</dbReference>
<feature type="signal peptide" evidence="6">
    <location>
        <begin position="1"/>
        <end position="23"/>
    </location>
</feature>
<name>A0A5C6F911_9BACT</name>
<feature type="domain" description="Thioredoxin" evidence="7">
    <location>
        <begin position="103"/>
        <end position="270"/>
    </location>
</feature>
<feature type="region of interest" description="Disordered" evidence="5">
    <location>
        <begin position="85"/>
        <end position="114"/>
    </location>
</feature>
<evidence type="ECO:0000256" key="6">
    <source>
        <dbReference type="SAM" id="SignalP"/>
    </source>
</evidence>
<evidence type="ECO:0000259" key="7">
    <source>
        <dbReference type="PROSITE" id="PS51352"/>
    </source>
</evidence>
<dbReference type="EMBL" id="SJPX01000001">
    <property type="protein sequence ID" value="TWU58233.1"/>
    <property type="molecule type" value="Genomic_DNA"/>
</dbReference>